<gene>
    <name evidence="1" type="ORF">DSO57_1011719</name>
</gene>
<dbReference type="EMBL" id="QTSX02003591">
    <property type="protein sequence ID" value="KAJ9070104.1"/>
    <property type="molecule type" value="Genomic_DNA"/>
</dbReference>
<evidence type="ECO:0000313" key="2">
    <source>
        <dbReference type="Proteomes" id="UP001165960"/>
    </source>
</evidence>
<proteinExistence type="predicted"/>
<protein>
    <submittedName>
        <fullName evidence="1">Uncharacterized protein</fullName>
    </submittedName>
</protein>
<name>A0ACC2T611_9FUNG</name>
<accession>A0ACC2T611</accession>
<dbReference type="Proteomes" id="UP001165960">
    <property type="component" value="Unassembled WGS sequence"/>
</dbReference>
<evidence type="ECO:0000313" key="1">
    <source>
        <dbReference type="EMBL" id="KAJ9070104.1"/>
    </source>
</evidence>
<organism evidence="1 2">
    <name type="scientific">Entomophthora muscae</name>
    <dbReference type="NCBI Taxonomy" id="34485"/>
    <lineage>
        <taxon>Eukaryota</taxon>
        <taxon>Fungi</taxon>
        <taxon>Fungi incertae sedis</taxon>
        <taxon>Zoopagomycota</taxon>
        <taxon>Entomophthoromycotina</taxon>
        <taxon>Entomophthoromycetes</taxon>
        <taxon>Entomophthorales</taxon>
        <taxon>Entomophthoraceae</taxon>
        <taxon>Entomophthora</taxon>
    </lineage>
</organism>
<keyword evidence="2" id="KW-1185">Reference proteome</keyword>
<sequence length="170" mass="19116">MPLCHPLAALWLSPYKAPNILEISEIIFPTLKFVVFSLASVLLLVWKTFPDLWCQISSSVCLVGDDSSRLLYLPNELLSSGEILARSLTCGDLDLYYPDLDLNTPFFKKTLVPPFPQLEEKFSGPQQTSKVLERVPTVKLHLPLGPPLQSLQNAWGSLSNYVQNIIQKIY</sequence>
<reference evidence="1" key="1">
    <citation type="submission" date="2022-04" db="EMBL/GenBank/DDBJ databases">
        <title>Genome of the entomopathogenic fungus Entomophthora muscae.</title>
        <authorList>
            <person name="Elya C."/>
            <person name="Lovett B.R."/>
            <person name="Lee E."/>
            <person name="Macias A.M."/>
            <person name="Hajek A.E."/>
            <person name="De Bivort B.L."/>
            <person name="Kasson M.T."/>
            <person name="De Fine Licht H.H."/>
            <person name="Stajich J.E."/>
        </authorList>
    </citation>
    <scope>NUCLEOTIDE SEQUENCE</scope>
    <source>
        <strain evidence="1">Berkeley</strain>
    </source>
</reference>
<comment type="caution">
    <text evidence="1">The sequence shown here is derived from an EMBL/GenBank/DDBJ whole genome shotgun (WGS) entry which is preliminary data.</text>
</comment>